<keyword evidence="2" id="KW-1185">Reference proteome</keyword>
<proteinExistence type="predicted"/>
<feature type="non-terminal residue" evidence="1">
    <location>
        <position position="113"/>
    </location>
</feature>
<organism evidence="1 2">
    <name type="scientific">Trifolium medium</name>
    <dbReference type="NCBI Taxonomy" id="97028"/>
    <lineage>
        <taxon>Eukaryota</taxon>
        <taxon>Viridiplantae</taxon>
        <taxon>Streptophyta</taxon>
        <taxon>Embryophyta</taxon>
        <taxon>Tracheophyta</taxon>
        <taxon>Spermatophyta</taxon>
        <taxon>Magnoliopsida</taxon>
        <taxon>eudicotyledons</taxon>
        <taxon>Gunneridae</taxon>
        <taxon>Pentapetalae</taxon>
        <taxon>rosids</taxon>
        <taxon>fabids</taxon>
        <taxon>Fabales</taxon>
        <taxon>Fabaceae</taxon>
        <taxon>Papilionoideae</taxon>
        <taxon>50 kb inversion clade</taxon>
        <taxon>NPAAA clade</taxon>
        <taxon>Hologalegina</taxon>
        <taxon>IRL clade</taxon>
        <taxon>Trifolieae</taxon>
        <taxon>Trifolium</taxon>
    </lineage>
</organism>
<comment type="caution">
    <text evidence="1">The sequence shown here is derived from an EMBL/GenBank/DDBJ whole genome shotgun (WGS) entry which is preliminary data.</text>
</comment>
<dbReference type="Proteomes" id="UP000265520">
    <property type="component" value="Unassembled WGS sequence"/>
</dbReference>
<evidence type="ECO:0000313" key="1">
    <source>
        <dbReference type="EMBL" id="MCI01947.1"/>
    </source>
</evidence>
<evidence type="ECO:0000313" key="2">
    <source>
        <dbReference type="Proteomes" id="UP000265520"/>
    </source>
</evidence>
<dbReference type="EMBL" id="LXQA010047641">
    <property type="protein sequence ID" value="MCI01947.1"/>
    <property type="molecule type" value="Genomic_DNA"/>
</dbReference>
<reference evidence="1 2" key="1">
    <citation type="journal article" date="2018" name="Front. Plant Sci.">
        <title>Red Clover (Trifolium pratense) and Zigzag Clover (T. medium) - A Picture of Genomic Similarities and Differences.</title>
        <authorList>
            <person name="Dluhosova J."/>
            <person name="Istvanek J."/>
            <person name="Nedelnik J."/>
            <person name="Repkova J."/>
        </authorList>
    </citation>
    <scope>NUCLEOTIDE SEQUENCE [LARGE SCALE GENOMIC DNA]</scope>
    <source>
        <strain evidence="2">cv. 10/8</strain>
        <tissue evidence="1">Leaf</tissue>
    </source>
</reference>
<name>A0A392NPZ7_9FABA</name>
<accession>A0A392NPZ7</accession>
<protein>
    <submittedName>
        <fullName evidence="1">Uncharacterized protein</fullName>
    </submittedName>
</protein>
<dbReference type="AlphaFoldDB" id="A0A392NPZ7"/>
<sequence length="113" mass="13171">MGIAQVDEDQDRFWGSKRFDGDQRQLRVRGYSWDGSKFRERSVASGFAFQDWSPTRATRLRQAFNGDRAADGYHAHQSRFGFSEGERSTRQDNEGWRVNSGVSLQHVRDTYFE</sequence>